<dbReference type="eggNOG" id="ENOG50336AE">
    <property type="taxonomic scope" value="Bacteria"/>
</dbReference>
<gene>
    <name evidence="2" type="ordered locus">RGE_42420</name>
</gene>
<dbReference type="KEGG" id="rge:RGE_42420"/>
<evidence type="ECO:0000313" key="3">
    <source>
        <dbReference type="Proteomes" id="UP000007883"/>
    </source>
</evidence>
<dbReference type="HOGENOM" id="CLU_164747_0_0_4"/>
<dbReference type="AlphaFoldDB" id="I0HX41"/>
<dbReference type="RefSeq" id="WP_014430427.1">
    <property type="nucleotide sequence ID" value="NC_017075.1"/>
</dbReference>
<keyword evidence="1" id="KW-1133">Transmembrane helix</keyword>
<sequence length="93" mass="10215">MGPLDAFWHLLNFVLPALAVASLAAGAAKLLWRRELKPVPWTRLARDAAIANLLVLVAGLMLTRHDGRILTYAAMVLACAIALWWRGFGPGRR</sequence>
<name>I0HX41_RUBGI</name>
<reference evidence="2 3" key="1">
    <citation type="journal article" date="2012" name="J. Bacteriol.">
        <title>Complete genome sequence of phototrophic betaproteobacterium Rubrivivax gelatinosus IL144.</title>
        <authorList>
            <person name="Nagashima S."/>
            <person name="Kamimura A."/>
            <person name="Shimizu T."/>
            <person name="Nakamura-isaki S."/>
            <person name="Aono E."/>
            <person name="Sakamoto K."/>
            <person name="Ichikawa N."/>
            <person name="Nakazawa H."/>
            <person name="Sekine M."/>
            <person name="Yamazaki S."/>
            <person name="Fujita N."/>
            <person name="Shimada K."/>
            <person name="Hanada S."/>
            <person name="Nagashima K.V.P."/>
        </authorList>
    </citation>
    <scope>NUCLEOTIDE SEQUENCE [LARGE SCALE GENOMIC DNA]</scope>
    <source>
        <strain evidence="3">NBRC 100245 / IL144</strain>
    </source>
</reference>
<feature type="transmembrane region" description="Helical" evidence="1">
    <location>
        <begin position="69"/>
        <end position="88"/>
    </location>
</feature>
<evidence type="ECO:0000256" key="1">
    <source>
        <dbReference type="SAM" id="Phobius"/>
    </source>
</evidence>
<keyword evidence="1" id="KW-0812">Transmembrane</keyword>
<keyword evidence="1" id="KW-0472">Membrane</keyword>
<dbReference type="PATRIC" id="fig|983917.3.peg.4130"/>
<accession>I0HX41</accession>
<dbReference type="Proteomes" id="UP000007883">
    <property type="component" value="Chromosome"/>
</dbReference>
<evidence type="ECO:0000313" key="2">
    <source>
        <dbReference type="EMBL" id="BAL97578.1"/>
    </source>
</evidence>
<proteinExistence type="predicted"/>
<protein>
    <submittedName>
        <fullName evidence="2">Uncharacterized protein</fullName>
    </submittedName>
</protein>
<keyword evidence="3" id="KW-1185">Reference proteome</keyword>
<dbReference type="STRING" id="983917.RGE_42420"/>
<dbReference type="EMBL" id="AP012320">
    <property type="protein sequence ID" value="BAL97578.1"/>
    <property type="molecule type" value="Genomic_DNA"/>
</dbReference>
<feature type="transmembrane region" description="Helical" evidence="1">
    <location>
        <begin position="44"/>
        <end position="63"/>
    </location>
</feature>
<feature type="transmembrane region" description="Helical" evidence="1">
    <location>
        <begin position="6"/>
        <end position="32"/>
    </location>
</feature>
<organism evidence="2 3">
    <name type="scientific">Rubrivivax gelatinosus (strain NBRC 100245 / IL144)</name>
    <dbReference type="NCBI Taxonomy" id="983917"/>
    <lineage>
        <taxon>Bacteria</taxon>
        <taxon>Pseudomonadati</taxon>
        <taxon>Pseudomonadota</taxon>
        <taxon>Betaproteobacteria</taxon>
        <taxon>Burkholderiales</taxon>
        <taxon>Sphaerotilaceae</taxon>
        <taxon>Rubrivivax</taxon>
    </lineage>
</organism>